<dbReference type="STRING" id="1433126.BN938_0126"/>
<keyword evidence="2" id="KW-1185">Reference proteome</keyword>
<name>A0A060R913_9BACT</name>
<proteinExistence type="predicted"/>
<organism evidence="1 2">
    <name type="scientific">Mucinivorans hirudinis</name>
    <dbReference type="NCBI Taxonomy" id="1433126"/>
    <lineage>
        <taxon>Bacteria</taxon>
        <taxon>Pseudomonadati</taxon>
        <taxon>Bacteroidota</taxon>
        <taxon>Bacteroidia</taxon>
        <taxon>Bacteroidales</taxon>
        <taxon>Rikenellaceae</taxon>
        <taxon>Mucinivorans</taxon>
    </lineage>
</organism>
<dbReference type="HOGENOM" id="CLU_717315_0_0_10"/>
<dbReference type="KEGG" id="rbc:BN938_0126"/>
<accession>A0A060R913</accession>
<dbReference type="Proteomes" id="UP000027616">
    <property type="component" value="Chromosome I"/>
</dbReference>
<evidence type="ECO:0000313" key="1">
    <source>
        <dbReference type="EMBL" id="CDN30233.1"/>
    </source>
</evidence>
<reference evidence="1 2" key="1">
    <citation type="journal article" date="2015" name="Genome Announc.">
        <title>Complete Genome Sequence of the Novel Leech Symbiont Mucinivorans hirudinis M3T.</title>
        <authorList>
            <person name="Nelson M.C."/>
            <person name="Bomar L."/>
            <person name="Graf J."/>
        </authorList>
    </citation>
    <scope>NUCLEOTIDE SEQUENCE [LARGE SCALE GENOMIC DNA]</scope>
    <source>
        <strain evidence="2">M3</strain>
    </source>
</reference>
<dbReference type="eggNOG" id="ENOG5033TDB">
    <property type="taxonomic scope" value="Bacteria"/>
</dbReference>
<dbReference type="EMBL" id="HG934468">
    <property type="protein sequence ID" value="CDN30233.1"/>
    <property type="molecule type" value="Genomic_DNA"/>
</dbReference>
<protein>
    <submittedName>
        <fullName evidence="1">Uncharacterized protein</fullName>
    </submittedName>
</protein>
<dbReference type="AlphaFoldDB" id="A0A060R913"/>
<sequence>MASPCLVVYGYQLEEGEVMSDWKPNAADYTKNTEFRYAKNTSATTSPAITQSSATPAGWSLTQQTLSAGEYLWESFAIKTNAGALLQNWSNPVRKNGEKGDGGDAGESITGKMLFRDPEFRVGMNSCQVYNNSGGGTVVLSRISKPTDCPTTSPYCLQIAVTGAASPGVGGFVQGVSSRADAILLTRIVAKIPVGYTLAVAHNLYGTGGTTNYLTSMAGTGRYEVYLIKVRCGSIGTFGSINHYYLSTGSFPVTWYVASVTCYDMTDSEKYDDAIANAAKSLFYRGNFSSTTPYYNDTYRRECVKYNSNYYIYKGSSGASGAWSSSNWELFGSQFESVATGMLLAELAYIENLGVKNLKVRGLKSPKAITPLPFMTGCKPILLLR</sequence>
<gene>
    <name evidence="1" type="ORF">BN938_0126</name>
</gene>
<evidence type="ECO:0000313" key="2">
    <source>
        <dbReference type="Proteomes" id="UP000027616"/>
    </source>
</evidence>